<dbReference type="KEGG" id="tact:SG35_020035"/>
<protein>
    <submittedName>
        <fullName evidence="1">Uncharacterized protein</fullName>
    </submittedName>
</protein>
<evidence type="ECO:0000313" key="1">
    <source>
        <dbReference type="EMBL" id="WDD97588.1"/>
    </source>
</evidence>
<reference evidence="1 2" key="2">
    <citation type="journal article" date="2022" name="Mar. Drugs">
        <title>Bioassay-Guided Fractionation Leads to the Detection of Cholic Acid Generated by the Rare Thalassomonas sp.</title>
        <authorList>
            <person name="Pheiffer F."/>
            <person name="Schneider Y.K."/>
            <person name="Hansen E.H."/>
            <person name="Andersen J.H."/>
            <person name="Isaksson J."/>
            <person name="Busche T."/>
            <person name="R C."/>
            <person name="Kalinowski J."/>
            <person name="Zyl L.V."/>
            <person name="Trindade M."/>
        </authorList>
    </citation>
    <scope>NUCLEOTIDE SEQUENCE [LARGE SCALE GENOMIC DNA]</scope>
    <source>
        <strain evidence="1 2">A5K-106</strain>
    </source>
</reference>
<accession>A0AAE9YNI6</accession>
<dbReference type="RefSeq" id="WP_152646769.1">
    <property type="nucleotide sequence ID" value="NZ_CP059735.1"/>
</dbReference>
<organism evidence="1 2">
    <name type="scientific">Thalassomonas actiniarum</name>
    <dbReference type="NCBI Taxonomy" id="485447"/>
    <lineage>
        <taxon>Bacteria</taxon>
        <taxon>Pseudomonadati</taxon>
        <taxon>Pseudomonadota</taxon>
        <taxon>Gammaproteobacteria</taxon>
        <taxon>Alteromonadales</taxon>
        <taxon>Colwelliaceae</taxon>
        <taxon>Thalassomonas</taxon>
    </lineage>
</organism>
<gene>
    <name evidence="1" type="ORF">SG35_020035</name>
</gene>
<dbReference type="EMBL" id="CP059735">
    <property type="protein sequence ID" value="WDD97588.1"/>
    <property type="molecule type" value="Genomic_DNA"/>
</dbReference>
<name>A0AAE9YNI6_9GAMM</name>
<sequence length="530" mass="59634">MRLLLIMSLLVLVPSSSFFLPSYLSNLLLEGEYSRKQLDFAAQAELPAAWQLKLKQARYGSKAWLRLNEKLAKTRGSAAVELARYYLKQEPAQVRQGGAEQKHLRQAKFWYRQGIKLSSPAARLGLAQLYFDNNQLLLAQEIADEHLDVTSFSANSAASEHALVKLAVLAAIALGDRAYIDKQLPLLELSTTGRELIADMHRFQIFAAIPGENRQALLYAMADPHATNKPAAPSCAASIQLFATRLEHLHYLEQLIDGVESGPLAPFICFSPVRYRPIDALACRESEVSESQYQVKKRRAIKCREELWLHDAVTINSRFVGVLLPQGGANVHLGILYIDRQDNLDVFTHELSHLLGFVDEYPLPVHHNRCSEVQQSPFAHNLVVLAEHYRGKRKVLRAQVLKQLPWAAQIREDTPIFQAQANGWQLGTPDEYAKRVGVFPAASCDRQKPQAFKPLSKRTKLAYYEEGFPGAYLTRLSAEPGAFLMPSFHYNIALALFHRGELKLAKFWLGQAALWESSPVRKAKIIMGDF</sequence>
<evidence type="ECO:0000313" key="2">
    <source>
        <dbReference type="Proteomes" id="UP000032568"/>
    </source>
</evidence>
<dbReference type="Proteomes" id="UP000032568">
    <property type="component" value="Chromosome"/>
</dbReference>
<reference evidence="1 2" key="1">
    <citation type="journal article" date="2015" name="Genome Announc.">
        <title>Draft Genome Sequences of Marine Isolates of Thalassomonas viridans and Thalassomonas actiniarum.</title>
        <authorList>
            <person name="Olonade I."/>
            <person name="van Zyl L.J."/>
            <person name="Trindade M."/>
        </authorList>
    </citation>
    <scope>NUCLEOTIDE SEQUENCE [LARGE SCALE GENOMIC DNA]</scope>
    <source>
        <strain evidence="1 2">A5K-106</strain>
    </source>
</reference>
<dbReference type="AlphaFoldDB" id="A0AAE9YNI6"/>
<keyword evidence="2" id="KW-1185">Reference proteome</keyword>
<proteinExistence type="predicted"/>